<keyword evidence="4" id="KW-0997">Cell inner membrane</keyword>
<protein>
    <recommendedName>
        <fullName evidence="4">Lipopolysaccharide assembly protein B</fullName>
    </recommendedName>
</protein>
<dbReference type="InterPro" id="IPR019734">
    <property type="entry name" value="TPR_rpt"/>
</dbReference>
<dbReference type="PANTHER" id="PTHR45586">
    <property type="entry name" value="TPR REPEAT-CONTAINING PROTEIN PA4667"/>
    <property type="match status" value="1"/>
</dbReference>
<keyword evidence="4" id="KW-0812">Transmembrane</keyword>
<dbReference type="Pfam" id="PF18073">
    <property type="entry name" value="Zn_ribbon_LapB"/>
    <property type="match status" value="1"/>
</dbReference>
<feature type="binding site" evidence="4">
    <location>
        <position position="376"/>
    </location>
    <ligand>
        <name>Fe cation</name>
        <dbReference type="ChEBI" id="CHEBI:24875"/>
    </ligand>
</feature>
<dbReference type="HAMAP" id="MF_00994">
    <property type="entry name" value="LPS_assembly_LapB"/>
    <property type="match status" value="1"/>
</dbReference>
<dbReference type="InterPro" id="IPR011990">
    <property type="entry name" value="TPR-like_helical_dom_sf"/>
</dbReference>
<evidence type="ECO:0000259" key="5">
    <source>
        <dbReference type="Pfam" id="PF18073"/>
    </source>
</evidence>
<dbReference type="Pfam" id="PF13432">
    <property type="entry name" value="TPR_16"/>
    <property type="match status" value="1"/>
</dbReference>
<keyword evidence="2 4" id="KW-0677">Repeat</keyword>
<keyword evidence="4" id="KW-1003">Cell membrane</keyword>
<keyword evidence="4" id="KW-0472">Membrane</keyword>
<dbReference type="Pfam" id="PF13176">
    <property type="entry name" value="TPR_7"/>
    <property type="match status" value="1"/>
</dbReference>
<organism evidence="6 7">
    <name type="scientific">Aliikangiella maris</name>
    <dbReference type="NCBI Taxonomy" id="3162458"/>
    <lineage>
        <taxon>Bacteria</taxon>
        <taxon>Pseudomonadati</taxon>
        <taxon>Pseudomonadota</taxon>
        <taxon>Gammaproteobacteria</taxon>
        <taxon>Oceanospirillales</taxon>
        <taxon>Pleioneaceae</taxon>
        <taxon>Aliikangiella</taxon>
    </lineage>
</organism>
<comment type="caution">
    <text evidence="6">The sequence shown here is derived from an EMBL/GenBank/DDBJ whole genome shotgun (WGS) entry which is preliminary data.</text>
</comment>
<sequence>MFESILAAAALLMIAIYSGYLIGKGKSKNRSDTKQMGLSKKYFVGLNYLLNEDADKAIDTFVSMLEIDSETVETHLALGNLFRRRGEVDRAIRIHQNLIARPSLSTAHRKMSLLELGYDYMAAGLLDRAENIFNELVADQAHKQASLKQLLLIYQQTKDWQNAIKVSERLQPGASSSVKVEISHFYCELAEVKLSQQSHREAMAFVKKAISADPYCARASLIGGNVEYSLGRFKPAIKAYRELIRQDIELLPEALNQIVSCFKQLNDFKGLTIFLQNAIEQGAGITCILVLAEQIESEQGDIAAGHFIAEQMAQHPSIKGLLKLIDIYLRHASDSARPSLQMLQDVVGKLLQNKPVYHCNRCGFDSKSLFWQCPGCKTWGSVKPIQGIEGE</sequence>
<dbReference type="SUPFAM" id="SSF48452">
    <property type="entry name" value="TPR-like"/>
    <property type="match status" value="2"/>
</dbReference>
<feature type="domain" description="LapB rubredoxin metal binding" evidence="5">
    <location>
        <begin position="357"/>
        <end position="384"/>
    </location>
</feature>
<feature type="binding site" evidence="4">
    <location>
        <position position="359"/>
    </location>
    <ligand>
        <name>Fe cation</name>
        <dbReference type="ChEBI" id="CHEBI:24875"/>
    </ligand>
</feature>
<dbReference type="InterPro" id="IPR051012">
    <property type="entry name" value="CellSynth/LPSAsmb/PSIAsmb"/>
</dbReference>
<keyword evidence="4" id="KW-0408">Iron</keyword>
<dbReference type="EMBL" id="JBEVCJ010000001">
    <property type="protein sequence ID" value="MET1253694.1"/>
    <property type="molecule type" value="Genomic_DNA"/>
</dbReference>
<evidence type="ECO:0000256" key="3">
    <source>
        <dbReference type="ARBA" id="ARBA00022803"/>
    </source>
</evidence>
<dbReference type="Proteomes" id="UP001548189">
    <property type="component" value="Unassembled WGS sequence"/>
</dbReference>
<dbReference type="Gene3D" id="1.25.40.10">
    <property type="entry name" value="Tetratricopeptide repeat domain"/>
    <property type="match status" value="2"/>
</dbReference>
<gene>
    <name evidence="4 6" type="primary">lapB</name>
    <name evidence="6" type="ORF">ABVT43_01005</name>
</gene>
<dbReference type="InterPro" id="IPR030865">
    <property type="entry name" value="LapB"/>
</dbReference>
<comment type="function">
    <text evidence="4">Modulates cellular lipopolysaccharide (LPS) levels by regulating LpxC, which is involved in lipid A biosynthesis. May act by modulating the proteolytic activity of FtsH towards LpxC. May also coordinate assembly of proteins involved in LPS synthesis at the plasma membrane.</text>
</comment>
<name>A0ABV2BP20_9GAMM</name>
<dbReference type="InterPro" id="IPR041166">
    <property type="entry name" value="Rubredoxin_2"/>
</dbReference>
<proteinExistence type="inferred from homology"/>
<evidence type="ECO:0000256" key="1">
    <source>
        <dbReference type="ARBA" id="ARBA00022723"/>
    </source>
</evidence>
<feature type="binding site" evidence="4">
    <location>
        <position position="373"/>
    </location>
    <ligand>
        <name>Fe cation</name>
        <dbReference type="ChEBI" id="CHEBI:24875"/>
    </ligand>
</feature>
<evidence type="ECO:0000256" key="4">
    <source>
        <dbReference type="HAMAP-Rule" id="MF_00994"/>
    </source>
</evidence>
<comment type="similarity">
    <text evidence="4">Belongs to the LapB family.</text>
</comment>
<keyword evidence="1 4" id="KW-0479">Metal-binding</keyword>
<keyword evidence="7" id="KW-1185">Reference proteome</keyword>
<keyword evidence="4" id="KW-1133">Transmembrane helix</keyword>
<feature type="topological domain" description="Cytoplasmic" evidence="4">
    <location>
        <begin position="24"/>
        <end position="391"/>
    </location>
</feature>
<accession>A0ABV2BP20</accession>
<feature type="binding site" evidence="4">
    <location>
        <position position="362"/>
    </location>
    <ligand>
        <name>Fe cation</name>
        <dbReference type="ChEBI" id="CHEBI:24875"/>
    </ligand>
</feature>
<dbReference type="NCBIfam" id="NF008757">
    <property type="entry name" value="PRK11788.1-5"/>
    <property type="match status" value="1"/>
</dbReference>
<dbReference type="RefSeq" id="WP_353873237.1">
    <property type="nucleotide sequence ID" value="NZ_JBEVCJ010000001.1"/>
</dbReference>
<evidence type="ECO:0000256" key="2">
    <source>
        <dbReference type="ARBA" id="ARBA00022737"/>
    </source>
</evidence>
<keyword evidence="3 4" id="KW-0802">TPR repeat</keyword>
<dbReference type="SMART" id="SM00028">
    <property type="entry name" value="TPR"/>
    <property type="match status" value="3"/>
</dbReference>
<evidence type="ECO:0000313" key="7">
    <source>
        <dbReference type="Proteomes" id="UP001548189"/>
    </source>
</evidence>
<reference evidence="6 7" key="1">
    <citation type="submission" date="2024-06" db="EMBL/GenBank/DDBJ databases">
        <authorList>
            <person name="Li F."/>
        </authorList>
    </citation>
    <scope>NUCLEOTIDE SEQUENCE [LARGE SCALE GENOMIC DNA]</scope>
    <source>
        <strain evidence="6 7">GXAS 311</strain>
    </source>
</reference>
<comment type="subcellular location">
    <subcellularLocation>
        <location evidence="4">Cell inner membrane</location>
        <topology evidence="4">Single-pass membrane protein</topology>
        <orientation evidence="4">Cytoplasmic side</orientation>
    </subcellularLocation>
</comment>
<dbReference type="PANTHER" id="PTHR45586:SF1">
    <property type="entry name" value="LIPOPOLYSACCHARIDE ASSEMBLY PROTEIN B"/>
    <property type="match status" value="1"/>
</dbReference>
<evidence type="ECO:0000313" key="6">
    <source>
        <dbReference type="EMBL" id="MET1253694.1"/>
    </source>
</evidence>